<keyword evidence="1" id="KW-0732">Signal</keyword>
<proteinExistence type="predicted"/>
<dbReference type="EMBL" id="BTSX01000005">
    <property type="protein sequence ID" value="GMS99375.1"/>
    <property type="molecule type" value="Genomic_DNA"/>
</dbReference>
<dbReference type="SUPFAM" id="SSF57302">
    <property type="entry name" value="Snake toxin-like"/>
    <property type="match status" value="1"/>
</dbReference>
<evidence type="ECO:0000256" key="1">
    <source>
        <dbReference type="SAM" id="SignalP"/>
    </source>
</evidence>
<dbReference type="AlphaFoldDB" id="A0AAV5TYN8"/>
<gene>
    <name evidence="2" type="ORF">PENTCL1PPCAC_21550</name>
</gene>
<organism evidence="2 3">
    <name type="scientific">Pristionchus entomophagus</name>
    <dbReference type="NCBI Taxonomy" id="358040"/>
    <lineage>
        <taxon>Eukaryota</taxon>
        <taxon>Metazoa</taxon>
        <taxon>Ecdysozoa</taxon>
        <taxon>Nematoda</taxon>
        <taxon>Chromadorea</taxon>
        <taxon>Rhabditida</taxon>
        <taxon>Rhabditina</taxon>
        <taxon>Diplogasteromorpha</taxon>
        <taxon>Diplogasteroidea</taxon>
        <taxon>Neodiplogasteridae</taxon>
        <taxon>Pristionchus</taxon>
    </lineage>
</organism>
<keyword evidence="3" id="KW-1185">Reference proteome</keyword>
<dbReference type="InterPro" id="IPR045860">
    <property type="entry name" value="Snake_toxin-like_sf"/>
</dbReference>
<feature type="non-terminal residue" evidence="2">
    <location>
        <position position="1"/>
    </location>
</feature>
<evidence type="ECO:0008006" key="4">
    <source>
        <dbReference type="Google" id="ProtNLM"/>
    </source>
</evidence>
<evidence type="ECO:0000313" key="3">
    <source>
        <dbReference type="Proteomes" id="UP001432027"/>
    </source>
</evidence>
<feature type="signal peptide" evidence="1">
    <location>
        <begin position="1"/>
        <end position="35"/>
    </location>
</feature>
<feature type="chain" id="PRO_5043775378" description="UPAR/Ly6 domain-containing protein" evidence="1">
    <location>
        <begin position="36"/>
        <end position="128"/>
    </location>
</feature>
<sequence>SLLLRCAQFLHIFHLSDTMIRVVLLVLLTLPASMAIECISSQTLNGDDLYVQKVVCRDSVKYCYSLYLQDQHLTDKGCGIKSVCKTEGDNYVDVLNETAKCCSGDLCNTAARSSLVLTVLAAAAAAFH</sequence>
<dbReference type="Gene3D" id="2.10.60.10">
    <property type="entry name" value="CD59"/>
    <property type="match status" value="1"/>
</dbReference>
<protein>
    <recommendedName>
        <fullName evidence="4">UPAR/Ly6 domain-containing protein</fullName>
    </recommendedName>
</protein>
<evidence type="ECO:0000313" key="2">
    <source>
        <dbReference type="EMBL" id="GMS99375.1"/>
    </source>
</evidence>
<reference evidence="2" key="1">
    <citation type="submission" date="2023-10" db="EMBL/GenBank/DDBJ databases">
        <title>Genome assembly of Pristionchus species.</title>
        <authorList>
            <person name="Yoshida K."/>
            <person name="Sommer R.J."/>
        </authorList>
    </citation>
    <scope>NUCLEOTIDE SEQUENCE</scope>
    <source>
        <strain evidence="2">RS0144</strain>
    </source>
</reference>
<comment type="caution">
    <text evidence="2">The sequence shown here is derived from an EMBL/GenBank/DDBJ whole genome shotgun (WGS) entry which is preliminary data.</text>
</comment>
<name>A0AAV5TYN8_9BILA</name>
<accession>A0AAV5TYN8</accession>
<dbReference type="Proteomes" id="UP001432027">
    <property type="component" value="Unassembled WGS sequence"/>
</dbReference>
<dbReference type="CDD" id="cd00117">
    <property type="entry name" value="TFP"/>
    <property type="match status" value="1"/>
</dbReference>